<dbReference type="InterPro" id="IPR051533">
    <property type="entry name" value="WaaL-like"/>
</dbReference>
<protein>
    <recommendedName>
        <fullName evidence="4">O-antigen ligase domain-containing protein</fullName>
    </recommendedName>
</protein>
<accession>A0A7W8JR54</accession>
<keyword evidence="1" id="KW-0812">Transmembrane</keyword>
<dbReference type="PANTHER" id="PTHR37422:SF13">
    <property type="entry name" value="LIPOPOLYSACCHARIDE BIOSYNTHESIS PROTEIN PA4999-RELATED"/>
    <property type="match status" value="1"/>
</dbReference>
<keyword evidence="1" id="KW-0472">Membrane</keyword>
<evidence type="ECO:0000256" key="1">
    <source>
        <dbReference type="SAM" id="Phobius"/>
    </source>
</evidence>
<feature type="transmembrane region" description="Helical" evidence="1">
    <location>
        <begin position="366"/>
        <end position="399"/>
    </location>
</feature>
<feature type="transmembrane region" description="Helical" evidence="1">
    <location>
        <begin position="209"/>
        <end position="241"/>
    </location>
</feature>
<organism evidence="2 3">
    <name type="scientific">Deinococcus humi</name>
    <dbReference type="NCBI Taxonomy" id="662880"/>
    <lineage>
        <taxon>Bacteria</taxon>
        <taxon>Thermotogati</taxon>
        <taxon>Deinococcota</taxon>
        <taxon>Deinococci</taxon>
        <taxon>Deinococcales</taxon>
        <taxon>Deinococcaceae</taxon>
        <taxon>Deinococcus</taxon>
    </lineage>
</organism>
<evidence type="ECO:0000313" key="2">
    <source>
        <dbReference type="EMBL" id="MBB5361420.1"/>
    </source>
</evidence>
<name>A0A7W8JR54_9DEIO</name>
<reference evidence="2 3" key="1">
    <citation type="submission" date="2020-08" db="EMBL/GenBank/DDBJ databases">
        <title>Genomic Encyclopedia of Type Strains, Phase IV (KMG-IV): sequencing the most valuable type-strain genomes for metagenomic binning, comparative biology and taxonomic classification.</title>
        <authorList>
            <person name="Goeker M."/>
        </authorList>
    </citation>
    <scope>NUCLEOTIDE SEQUENCE [LARGE SCALE GENOMIC DNA]</scope>
    <source>
        <strain evidence="2 3">DSM 27939</strain>
    </source>
</reference>
<evidence type="ECO:0000313" key="3">
    <source>
        <dbReference type="Proteomes" id="UP000552709"/>
    </source>
</evidence>
<dbReference type="RefSeq" id="WP_184127498.1">
    <property type="nucleotide sequence ID" value="NZ_JACHFL010000001.1"/>
</dbReference>
<dbReference type="EMBL" id="JACHFL010000001">
    <property type="protein sequence ID" value="MBB5361420.1"/>
    <property type="molecule type" value="Genomic_DNA"/>
</dbReference>
<feature type="transmembrane region" description="Helical" evidence="1">
    <location>
        <begin position="70"/>
        <end position="88"/>
    </location>
</feature>
<comment type="caution">
    <text evidence="2">The sequence shown here is derived from an EMBL/GenBank/DDBJ whole genome shotgun (WGS) entry which is preliminary data.</text>
</comment>
<keyword evidence="3" id="KW-1185">Reference proteome</keyword>
<feature type="transmembrane region" description="Helical" evidence="1">
    <location>
        <begin position="329"/>
        <end position="354"/>
    </location>
</feature>
<dbReference type="AlphaFoldDB" id="A0A7W8JR54"/>
<feature type="transmembrane region" description="Helical" evidence="1">
    <location>
        <begin position="247"/>
        <end position="265"/>
    </location>
</feature>
<feature type="transmembrane region" description="Helical" evidence="1">
    <location>
        <begin position="37"/>
        <end position="58"/>
    </location>
</feature>
<feature type="transmembrane region" description="Helical" evidence="1">
    <location>
        <begin position="129"/>
        <end position="147"/>
    </location>
</feature>
<sequence length="416" mass="46804">MSLILQNGISIIALLLLILVFVNGLTSQLQIALFGDVIITTVYFKFLLIISLIAAMLLRGSIGVPRWVSISIFVLLAYLGFDILRLTIYENFGVNYLIFGINSYYFFYLILPLSYGMKNMIPNRSIIRMLYFLAVPLIILGFFQWWLRNPLLPTASANEAFFVGSWQFDQRVRAFSLFNSPFEFGQFLIFIMALSLASFLFTKHSPWTLLVFSLSVIGILMTLTRNVYVGASCTLITILLMGFIKNWKYLIPLPLIYGALSFLLANSSRLFKAQSGISDAQNLNIRLDQWENYLNQLWRGGLDQLIFGSGYIQNDRFSQSQGTLIDNTYLAVVTHIGVVGLIIMLTILFCIWVSTLRKSHDSTNALTIACCAFISSYLAMGVFNIVLTIPGLIAVIFIISSKSVKSPIAVQKYTGE</sequence>
<gene>
    <name evidence="2" type="ORF">HNQ08_000491</name>
</gene>
<evidence type="ECO:0008006" key="4">
    <source>
        <dbReference type="Google" id="ProtNLM"/>
    </source>
</evidence>
<feature type="transmembrane region" description="Helical" evidence="1">
    <location>
        <begin position="94"/>
        <end position="117"/>
    </location>
</feature>
<dbReference type="PANTHER" id="PTHR37422">
    <property type="entry name" value="TEICHURONIC ACID BIOSYNTHESIS PROTEIN TUAE"/>
    <property type="match status" value="1"/>
</dbReference>
<dbReference type="Proteomes" id="UP000552709">
    <property type="component" value="Unassembled WGS sequence"/>
</dbReference>
<keyword evidence="1" id="KW-1133">Transmembrane helix</keyword>
<feature type="transmembrane region" description="Helical" evidence="1">
    <location>
        <begin position="184"/>
        <end position="202"/>
    </location>
</feature>
<proteinExistence type="predicted"/>